<dbReference type="GO" id="GO:0003824">
    <property type="term" value="F:catalytic activity"/>
    <property type="evidence" value="ECO:0007669"/>
    <property type="project" value="InterPro"/>
</dbReference>
<dbReference type="SUPFAM" id="SSF56752">
    <property type="entry name" value="D-aminoacid aminotransferase-like PLP-dependent enzymes"/>
    <property type="match status" value="1"/>
</dbReference>
<gene>
    <name evidence="1" type="ORF">IWQ62_000873</name>
</gene>
<dbReference type="Gene3D" id="3.20.10.10">
    <property type="entry name" value="D-amino Acid Aminotransferase, subunit A, domain 2"/>
    <property type="match status" value="1"/>
</dbReference>
<dbReference type="InterPro" id="IPR043132">
    <property type="entry name" value="BCAT-like_C"/>
</dbReference>
<keyword evidence="2" id="KW-1185">Reference proteome</keyword>
<dbReference type="PANTHER" id="PTHR47703">
    <property type="entry name" value="D-AMINOACID AMINOTRANSFERASE-LIKE PLP-DEPENDENT ENZYMES SUPERFAMILY PROTEIN"/>
    <property type="match status" value="1"/>
</dbReference>
<dbReference type="PANTHER" id="PTHR47703:SF2">
    <property type="entry name" value="D-AMINOACID AMINOTRANSFERASE-LIKE PLP-DEPENDENT ENZYMES SUPERFAMILY PROTEIN"/>
    <property type="match status" value="1"/>
</dbReference>
<dbReference type="Pfam" id="PF01063">
    <property type="entry name" value="Aminotran_4"/>
    <property type="match status" value="1"/>
</dbReference>
<proteinExistence type="predicted"/>
<sequence>MSEQPAEPCVVVESQLQPSSSTRISPVEFTVQHVTWSNEAFILRYPRGVYSTARTLQQWRVIDFQGHIQRLCNSLCSVVKRMPWTDRQGRLLSTLADEVWRSTQMIIPTEELEPDCQGPLDLDPAVTLFLRFNYDDKVLKQVLTVMLQHGFAEFLKLPVGKLVHGEMKLTFMLTFDEQVQLAPALRENPSDKDSQWVRDRQSIIDAKLPNVNEVLLWDSQSDAIYEGMSSNFFTVQSISSTAKPAPLPVRVGDHETPEGDHSGYYRHEANLKVVTAPPGSVLLGTIMKLVLKVCEENHIPVEYRHPTLSEARNTEWWGAFITSTSRLVLPIHAIYVREHGENRLYSVPELEMIDFIRDEVQRQLMETTVLIEHPDSTAKLN</sequence>
<dbReference type="Proteomes" id="UP001150925">
    <property type="component" value="Unassembled WGS sequence"/>
</dbReference>
<evidence type="ECO:0000313" key="2">
    <source>
        <dbReference type="Proteomes" id="UP001150925"/>
    </source>
</evidence>
<evidence type="ECO:0008006" key="3">
    <source>
        <dbReference type="Google" id="ProtNLM"/>
    </source>
</evidence>
<dbReference type="EMBL" id="JANBPY010000101">
    <property type="protein sequence ID" value="KAJ1969042.1"/>
    <property type="molecule type" value="Genomic_DNA"/>
</dbReference>
<dbReference type="OrthoDB" id="59470at2759"/>
<reference evidence="1" key="1">
    <citation type="submission" date="2022-07" db="EMBL/GenBank/DDBJ databases">
        <title>Phylogenomic reconstructions and comparative analyses of Kickxellomycotina fungi.</title>
        <authorList>
            <person name="Reynolds N.K."/>
            <person name="Stajich J.E."/>
            <person name="Barry K."/>
            <person name="Grigoriev I.V."/>
            <person name="Crous P."/>
            <person name="Smith M.E."/>
        </authorList>
    </citation>
    <scope>NUCLEOTIDE SEQUENCE</scope>
    <source>
        <strain evidence="1">RSA 1196</strain>
    </source>
</reference>
<organism evidence="1 2">
    <name type="scientific">Dispira parvispora</name>
    <dbReference type="NCBI Taxonomy" id="1520584"/>
    <lineage>
        <taxon>Eukaryota</taxon>
        <taxon>Fungi</taxon>
        <taxon>Fungi incertae sedis</taxon>
        <taxon>Zoopagomycota</taxon>
        <taxon>Kickxellomycotina</taxon>
        <taxon>Dimargaritomycetes</taxon>
        <taxon>Dimargaritales</taxon>
        <taxon>Dimargaritaceae</taxon>
        <taxon>Dispira</taxon>
    </lineage>
</organism>
<evidence type="ECO:0000313" key="1">
    <source>
        <dbReference type="EMBL" id="KAJ1969042.1"/>
    </source>
</evidence>
<dbReference type="AlphaFoldDB" id="A0A9W8AZA1"/>
<name>A0A9W8AZA1_9FUNG</name>
<dbReference type="InterPro" id="IPR036038">
    <property type="entry name" value="Aminotransferase-like"/>
</dbReference>
<comment type="caution">
    <text evidence="1">The sequence shown here is derived from an EMBL/GenBank/DDBJ whole genome shotgun (WGS) entry which is preliminary data.</text>
</comment>
<protein>
    <recommendedName>
        <fullName evidence="3">D-aminoacid aminotransferase-like PLP-dependent enzyme</fullName>
    </recommendedName>
</protein>
<dbReference type="InterPro" id="IPR001544">
    <property type="entry name" value="Aminotrans_IV"/>
</dbReference>
<accession>A0A9W8AZA1</accession>